<accession>A0A3E1EWL3</accession>
<dbReference type="Pfam" id="PF01812">
    <property type="entry name" value="5-FTHF_cyc-lig"/>
    <property type="match status" value="1"/>
</dbReference>
<feature type="binding site" evidence="1">
    <location>
        <position position="48"/>
    </location>
    <ligand>
        <name>substrate</name>
    </ligand>
</feature>
<dbReference type="NCBIfam" id="TIGR02727">
    <property type="entry name" value="MTHFS_bact"/>
    <property type="match status" value="1"/>
</dbReference>
<proteinExistence type="inferred from homology"/>
<dbReference type="GO" id="GO:0030272">
    <property type="term" value="F:5-formyltetrahydrofolate cyclo-ligase activity"/>
    <property type="evidence" value="ECO:0007669"/>
    <property type="project" value="UniProtKB-EC"/>
</dbReference>
<evidence type="ECO:0000313" key="4">
    <source>
        <dbReference type="Proteomes" id="UP000257127"/>
    </source>
</evidence>
<keyword evidence="2" id="KW-0460">Magnesium</keyword>
<evidence type="ECO:0000256" key="2">
    <source>
        <dbReference type="RuleBase" id="RU361279"/>
    </source>
</evidence>
<keyword evidence="3" id="KW-0436">Ligase</keyword>
<keyword evidence="1 2" id="KW-0067">ATP-binding</keyword>
<evidence type="ECO:0000256" key="1">
    <source>
        <dbReference type="PIRSR" id="PIRSR006806-1"/>
    </source>
</evidence>
<comment type="caution">
    <text evidence="3">The sequence shown here is derived from an EMBL/GenBank/DDBJ whole genome shotgun (WGS) entry which is preliminary data.</text>
</comment>
<dbReference type="InterPro" id="IPR002698">
    <property type="entry name" value="FTHF_cligase"/>
</dbReference>
<keyword evidence="1 2" id="KW-0547">Nucleotide-binding</keyword>
<keyword evidence="4" id="KW-1185">Reference proteome</keyword>
<comment type="similarity">
    <text evidence="2">Belongs to the 5-formyltetrahydrofolate cyclo-ligase family.</text>
</comment>
<dbReference type="AlphaFoldDB" id="A0A3E1EWL3"/>
<evidence type="ECO:0000313" key="3">
    <source>
        <dbReference type="EMBL" id="RFC53951.1"/>
    </source>
</evidence>
<protein>
    <recommendedName>
        <fullName evidence="2">5-formyltetrahydrofolate cyclo-ligase</fullName>
        <ecNumber evidence="2">6.3.3.2</ecNumber>
    </recommendedName>
</protein>
<comment type="cofactor">
    <cofactor evidence="2">
        <name>Mg(2+)</name>
        <dbReference type="ChEBI" id="CHEBI:18420"/>
    </cofactor>
</comment>
<comment type="catalytic activity">
    <reaction evidence="2">
        <text>(6S)-5-formyl-5,6,7,8-tetrahydrofolate + ATP = (6R)-5,10-methenyltetrahydrofolate + ADP + phosphate</text>
        <dbReference type="Rhea" id="RHEA:10488"/>
        <dbReference type="ChEBI" id="CHEBI:30616"/>
        <dbReference type="ChEBI" id="CHEBI:43474"/>
        <dbReference type="ChEBI" id="CHEBI:57455"/>
        <dbReference type="ChEBI" id="CHEBI:57457"/>
        <dbReference type="ChEBI" id="CHEBI:456216"/>
        <dbReference type="EC" id="6.3.3.2"/>
    </reaction>
</comment>
<dbReference type="OrthoDB" id="9801938at2"/>
<organism evidence="3 4">
    <name type="scientific">Brumimicrobium aurantiacum</name>
    <dbReference type="NCBI Taxonomy" id="1737063"/>
    <lineage>
        <taxon>Bacteria</taxon>
        <taxon>Pseudomonadati</taxon>
        <taxon>Bacteroidota</taxon>
        <taxon>Flavobacteriia</taxon>
        <taxon>Flavobacteriales</taxon>
        <taxon>Crocinitomicaceae</taxon>
        <taxon>Brumimicrobium</taxon>
    </lineage>
</organism>
<dbReference type="PANTHER" id="PTHR23407:SF11">
    <property type="entry name" value="CHROMOSOME UNDETERMINED SCAFFOLD_24, WHOLE GENOME SHOTGUN SEQUENCE"/>
    <property type="match status" value="1"/>
</dbReference>
<sequence>MTRDEIRNHYRKLRKEFTPEQCIYYSQQITNNFLRNWMFNHKLIHCFLPIHRLREVDTIPLVKRLRQNNRVCIPVSNFDSNNMTHKILDDHTQFQDNAYGIPEPVTGKDVDVKDIQVVIVPLLAVDQHGNRLGYGKGFYDRFLAKCSPETIFIGLTMFDIHDDFEEVDEYDVPLHFVVTPKGILQTTADQPEPLR</sequence>
<dbReference type="GO" id="GO:0046872">
    <property type="term" value="F:metal ion binding"/>
    <property type="evidence" value="ECO:0007669"/>
    <property type="project" value="UniProtKB-KW"/>
</dbReference>
<keyword evidence="2" id="KW-0479">Metal-binding</keyword>
<feature type="binding site" evidence="1">
    <location>
        <position position="55"/>
    </location>
    <ligand>
        <name>substrate</name>
    </ligand>
</feature>
<dbReference type="PIRSF" id="PIRSF006806">
    <property type="entry name" value="FTHF_cligase"/>
    <property type="match status" value="1"/>
</dbReference>
<reference evidence="3 4" key="1">
    <citation type="submission" date="2018-08" db="EMBL/GenBank/DDBJ databases">
        <title>The draft genome squence of Brumimicrobium sp. N62.</title>
        <authorList>
            <person name="Du Z.-J."/>
            <person name="Luo H.-R."/>
        </authorList>
    </citation>
    <scope>NUCLEOTIDE SEQUENCE [LARGE SCALE GENOMIC DNA]</scope>
    <source>
        <strain evidence="3 4">N62</strain>
    </source>
</reference>
<dbReference type="InterPro" id="IPR024185">
    <property type="entry name" value="FTHF_cligase-like_sf"/>
</dbReference>
<dbReference type="GO" id="GO:0009396">
    <property type="term" value="P:folic acid-containing compound biosynthetic process"/>
    <property type="evidence" value="ECO:0007669"/>
    <property type="project" value="TreeGrafter"/>
</dbReference>
<dbReference type="InterPro" id="IPR037171">
    <property type="entry name" value="NagB/RpiA_transferase-like"/>
</dbReference>
<dbReference type="PANTHER" id="PTHR23407">
    <property type="entry name" value="ATPASE INHIBITOR/5-FORMYLTETRAHYDROFOLATE CYCLO-LIGASE"/>
    <property type="match status" value="1"/>
</dbReference>
<dbReference type="SUPFAM" id="SSF100950">
    <property type="entry name" value="NagB/RpiA/CoA transferase-like"/>
    <property type="match status" value="1"/>
</dbReference>
<feature type="binding site" evidence="1">
    <location>
        <begin position="131"/>
        <end position="139"/>
    </location>
    <ligand>
        <name>ATP</name>
        <dbReference type="ChEBI" id="CHEBI:30616"/>
    </ligand>
</feature>
<feature type="binding site" evidence="1">
    <location>
        <begin position="3"/>
        <end position="7"/>
    </location>
    <ligand>
        <name>ATP</name>
        <dbReference type="ChEBI" id="CHEBI:30616"/>
    </ligand>
</feature>
<gene>
    <name evidence="3" type="ORF">DXU93_10410</name>
</gene>
<name>A0A3E1EWL3_9FLAO</name>
<dbReference type="Proteomes" id="UP000257127">
    <property type="component" value="Unassembled WGS sequence"/>
</dbReference>
<dbReference type="GO" id="GO:0035999">
    <property type="term" value="P:tetrahydrofolate interconversion"/>
    <property type="evidence" value="ECO:0007669"/>
    <property type="project" value="TreeGrafter"/>
</dbReference>
<dbReference type="Gene3D" id="3.40.50.10420">
    <property type="entry name" value="NagB/RpiA/CoA transferase-like"/>
    <property type="match status" value="1"/>
</dbReference>
<dbReference type="EC" id="6.3.3.2" evidence="2"/>
<dbReference type="EMBL" id="QURB01000006">
    <property type="protein sequence ID" value="RFC53951.1"/>
    <property type="molecule type" value="Genomic_DNA"/>
</dbReference>
<dbReference type="GO" id="GO:0005524">
    <property type="term" value="F:ATP binding"/>
    <property type="evidence" value="ECO:0007669"/>
    <property type="project" value="UniProtKB-KW"/>
</dbReference>
<dbReference type="RefSeq" id="WP_116881232.1">
    <property type="nucleotide sequence ID" value="NZ_QURB01000006.1"/>
</dbReference>